<dbReference type="SUPFAM" id="SSF48150">
    <property type="entry name" value="DNA-glycosylase"/>
    <property type="match status" value="1"/>
</dbReference>
<keyword evidence="8" id="KW-1185">Reference proteome</keyword>
<dbReference type="Pfam" id="PF00730">
    <property type="entry name" value="HhH-GPD"/>
    <property type="match status" value="1"/>
</dbReference>
<feature type="domain" description="HhH-GPD" evidence="6">
    <location>
        <begin position="58"/>
        <end position="214"/>
    </location>
</feature>
<dbReference type="FunFam" id="1.10.340.30:FF:000004">
    <property type="entry name" value="DNA-3-methyladenine glycosylase II"/>
    <property type="match status" value="1"/>
</dbReference>
<dbReference type="SMART" id="SM00478">
    <property type="entry name" value="ENDO3c"/>
    <property type="match status" value="1"/>
</dbReference>
<dbReference type="EMBL" id="JALGBI010000001">
    <property type="protein sequence ID" value="MCJ0762514.1"/>
    <property type="molecule type" value="Genomic_DNA"/>
</dbReference>
<dbReference type="CDD" id="cd00056">
    <property type="entry name" value="ENDO3c"/>
    <property type="match status" value="1"/>
</dbReference>
<dbReference type="GO" id="GO:0006285">
    <property type="term" value="P:base-excision repair, AP site formation"/>
    <property type="evidence" value="ECO:0007669"/>
    <property type="project" value="TreeGrafter"/>
</dbReference>
<protein>
    <recommendedName>
        <fullName evidence="3">DNA-3-methyladenine glycosylase II</fullName>
        <ecNumber evidence="3">3.2.2.21</ecNumber>
    </recommendedName>
</protein>
<dbReference type="InterPro" id="IPR011257">
    <property type="entry name" value="DNA_glycosylase"/>
</dbReference>
<comment type="similarity">
    <text evidence="2">Belongs to the alkylbase DNA glycosidase AlkA family.</text>
</comment>
<dbReference type="PANTHER" id="PTHR43003">
    <property type="entry name" value="DNA-3-METHYLADENINE GLYCOSYLASE"/>
    <property type="match status" value="1"/>
</dbReference>
<dbReference type="AlphaFoldDB" id="A0A9X2ALP0"/>
<dbReference type="GO" id="GO:0006307">
    <property type="term" value="P:DNA alkylation repair"/>
    <property type="evidence" value="ECO:0007669"/>
    <property type="project" value="TreeGrafter"/>
</dbReference>
<dbReference type="RefSeq" id="WP_243307303.1">
    <property type="nucleotide sequence ID" value="NZ_JALGBI010000001.1"/>
</dbReference>
<evidence type="ECO:0000256" key="4">
    <source>
        <dbReference type="ARBA" id="ARBA00022763"/>
    </source>
</evidence>
<organism evidence="7 8">
    <name type="scientific">Variovorax terrae</name>
    <dbReference type="NCBI Taxonomy" id="2923278"/>
    <lineage>
        <taxon>Bacteria</taxon>
        <taxon>Pseudomonadati</taxon>
        <taxon>Pseudomonadota</taxon>
        <taxon>Betaproteobacteria</taxon>
        <taxon>Burkholderiales</taxon>
        <taxon>Comamonadaceae</taxon>
        <taxon>Variovorax</taxon>
    </lineage>
</organism>
<dbReference type="GO" id="GO:0008725">
    <property type="term" value="F:DNA-3-methyladenine glycosylase activity"/>
    <property type="evidence" value="ECO:0007669"/>
    <property type="project" value="TreeGrafter"/>
</dbReference>
<dbReference type="Gene3D" id="1.10.340.30">
    <property type="entry name" value="Hypothetical protein, domain 2"/>
    <property type="match status" value="1"/>
</dbReference>
<evidence type="ECO:0000313" key="8">
    <source>
        <dbReference type="Proteomes" id="UP001139447"/>
    </source>
</evidence>
<evidence type="ECO:0000259" key="6">
    <source>
        <dbReference type="SMART" id="SM00478"/>
    </source>
</evidence>
<keyword evidence="4" id="KW-0227">DNA damage</keyword>
<keyword evidence="5" id="KW-0234">DNA repair</keyword>
<dbReference type="Gene3D" id="1.10.1670.40">
    <property type="match status" value="1"/>
</dbReference>
<dbReference type="InterPro" id="IPR003265">
    <property type="entry name" value="HhH-GPD_domain"/>
</dbReference>
<dbReference type="InterPro" id="IPR051912">
    <property type="entry name" value="Alkylbase_DNA_Glycosylase/TA"/>
</dbReference>
<sequence>MLSETIAADLSPRAYRRAAQFLSELDGDWARHIAAIGPCRHEAKPAREPYEALVRAIAYQQLHAKAGDAILGRLLALYPDVPFPAPEQLLATDPQAQRACGFSAAKLATLRGIAQATVDGVVPSLEEARCLPDAALIERLVSLRGVGRWTVEMFLIYSLERSDILPVDDFGVREGYGRLKGLEKAPTPRQMRAIGEAWSPFRTVAAWYLWRLPAGEYRPQESECLRWKACVF</sequence>
<dbReference type="PANTHER" id="PTHR43003:SF5">
    <property type="entry name" value="DNA-3-METHYLADENINE GLYCOSYLASE"/>
    <property type="match status" value="1"/>
</dbReference>
<reference evidence="7" key="1">
    <citation type="submission" date="2022-03" db="EMBL/GenBank/DDBJ databases">
        <authorList>
            <person name="Woo C.Y."/>
        </authorList>
    </citation>
    <scope>NUCLEOTIDE SEQUENCE</scope>
    <source>
        <strain evidence="7">CYS-02</strain>
    </source>
</reference>
<evidence type="ECO:0000313" key="7">
    <source>
        <dbReference type="EMBL" id="MCJ0762514.1"/>
    </source>
</evidence>
<dbReference type="GO" id="GO:0032993">
    <property type="term" value="C:protein-DNA complex"/>
    <property type="evidence" value="ECO:0007669"/>
    <property type="project" value="TreeGrafter"/>
</dbReference>
<dbReference type="GO" id="GO:0032131">
    <property type="term" value="F:alkylated DNA binding"/>
    <property type="evidence" value="ECO:0007669"/>
    <property type="project" value="TreeGrafter"/>
</dbReference>
<proteinExistence type="inferred from homology"/>
<gene>
    <name evidence="7" type="ORF">MMF98_04745</name>
</gene>
<evidence type="ECO:0000256" key="3">
    <source>
        <dbReference type="ARBA" id="ARBA00012000"/>
    </source>
</evidence>
<comment type="caution">
    <text evidence="7">The sequence shown here is derived from an EMBL/GenBank/DDBJ whole genome shotgun (WGS) entry which is preliminary data.</text>
</comment>
<dbReference type="GO" id="GO:0043916">
    <property type="term" value="F:DNA-7-methylguanine glycosylase activity"/>
    <property type="evidence" value="ECO:0007669"/>
    <property type="project" value="TreeGrafter"/>
</dbReference>
<dbReference type="EC" id="3.2.2.21" evidence="3"/>
<evidence type="ECO:0000256" key="1">
    <source>
        <dbReference type="ARBA" id="ARBA00000086"/>
    </source>
</evidence>
<comment type="catalytic activity">
    <reaction evidence="1">
        <text>Hydrolysis of alkylated DNA, releasing 3-methyladenine, 3-methylguanine, 7-methylguanine and 7-methyladenine.</text>
        <dbReference type="EC" id="3.2.2.21"/>
    </reaction>
</comment>
<name>A0A9X2ALP0_9BURK</name>
<evidence type="ECO:0000256" key="2">
    <source>
        <dbReference type="ARBA" id="ARBA00010817"/>
    </source>
</evidence>
<accession>A0A9X2ALP0</accession>
<evidence type="ECO:0000256" key="5">
    <source>
        <dbReference type="ARBA" id="ARBA00023204"/>
    </source>
</evidence>
<dbReference type="Proteomes" id="UP001139447">
    <property type="component" value="Unassembled WGS sequence"/>
</dbReference>